<keyword evidence="6" id="KW-0539">Nucleus</keyword>
<dbReference type="AlphaFoldDB" id="A0ABD3HP03"/>
<keyword evidence="12" id="KW-1185">Reference proteome</keyword>
<dbReference type="Pfam" id="PF12796">
    <property type="entry name" value="Ank_2"/>
    <property type="match status" value="1"/>
</dbReference>
<dbReference type="Pfam" id="PF00023">
    <property type="entry name" value="Ank"/>
    <property type="match status" value="1"/>
</dbReference>
<evidence type="ECO:0000256" key="10">
    <source>
        <dbReference type="SAM" id="MobiDB-lite"/>
    </source>
</evidence>
<evidence type="ECO:0000256" key="4">
    <source>
        <dbReference type="ARBA" id="ARBA00022737"/>
    </source>
</evidence>
<proteinExistence type="predicted"/>
<dbReference type="InterPro" id="IPR036770">
    <property type="entry name" value="Ankyrin_rpt-contain_sf"/>
</dbReference>
<evidence type="ECO:0000256" key="5">
    <source>
        <dbReference type="ARBA" id="ARBA00023043"/>
    </source>
</evidence>
<protein>
    <recommendedName>
        <fullName evidence="2">NF-kappa-B inhibitor-like protein 1</fullName>
    </recommendedName>
    <alternativeName>
        <fullName evidence="7">Inhibitor of kappa B-like protein</fullName>
    </alternativeName>
    <alternativeName>
        <fullName evidence="8">Nuclear factor of kappa light polypeptide gene enhancer in B-cells inhibitor-like 1</fullName>
    </alternativeName>
</protein>
<feature type="repeat" description="ANK" evidence="9">
    <location>
        <begin position="132"/>
        <end position="157"/>
    </location>
</feature>
<evidence type="ECO:0000256" key="6">
    <source>
        <dbReference type="ARBA" id="ARBA00023242"/>
    </source>
</evidence>
<feature type="region of interest" description="Disordered" evidence="10">
    <location>
        <begin position="241"/>
        <end position="261"/>
    </location>
</feature>
<evidence type="ECO:0000313" key="12">
    <source>
        <dbReference type="Proteomes" id="UP001633002"/>
    </source>
</evidence>
<name>A0ABD3HP03_9MARC</name>
<organism evidence="11 12">
    <name type="scientific">Riccia sorocarpa</name>
    <dbReference type="NCBI Taxonomy" id="122646"/>
    <lineage>
        <taxon>Eukaryota</taxon>
        <taxon>Viridiplantae</taxon>
        <taxon>Streptophyta</taxon>
        <taxon>Embryophyta</taxon>
        <taxon>Marchantiophyta</taxon>
        <taxon>Marchantiopsida</taxon>
        <taxon>Marchantiidae</taxon>
        <taxon>Marchantiales</taxon>
        <taxon>Ricciaceae</taxon>
        <taxon>Riccia</taxon>
    </lineage>
</organism>
<dbReference type="EMBL" id="JBJQOH010000003">
    <property type="protein sequence ID" value="KAL3692097.1"/>
    <property type="molecule type" value="Genomic_DNA"/>
</dbReference>
<dbReference type="PROSITE" id="PS50297">
    <property type="entry name" value="ANK_REP_REGION"/>
    <property type="match status" value="1"/>
</dbReference>
<reference evidence="11 12" key="1">
    <citation type="submission" date="2024-09" db="EMBL/GenBank/DDBJ databases">
        <title>Chromosome-scale assembly of Riccia sorocarpa.</title>
        <authorList>
            <person name="Paukszto L."/>
        </authorList>
    </citation>
    <scope>NUCLEOTIDE SEQUENCE [LARGE SCALE GENOMIC DNA]</scope>
    <source>
        <strain evidence="11">LP-2024</strain>
        <tissue evidence="11">Aerial parts of the thallus</tissue>
    </source>
</reference>
<dbReference type="SUPFAM" id="SSF48403">
    <property type="entry name" value="Ankyrin repeat"/>
    <property type="match status" value="1"/>
</dbReference>
<evidence type="ECO:0000256" key="1">
    <source>
        <dbReference type="ARBA" id="ARBA00004123"/>
    </source>
</evidence>
<dbReference type="InterPro" id="IPR002110">
    <property type="entry name" value="Ankyrin_rpt"/>
</dbReference>
<evidence type="ECO:0000256" key="9">
    <source>
        <dbReference type="PROSITE-ProRule" id="PRU00023"/>
    </source>
</evidence>
<dbReference type="Gene3D" id="1.25.40.20">
    <property type="entry name" value="Ankyrin repeat-containing domain"/>
    <property type="match status" value="1"/>
</dbReference>
<evidence type="ECO:0000256" key="8">
    <source>
        <dbReference type="ARBA" id="ARBA00030802"/>
    </source>
</evidence>
<dbReference type="InterPro" id="IPR038753">
    <property type="entry name" value="NFKBIL1"/>
</dbReference>
<dbReference type="PANTHER" id="PTHR15263:SF1">
    <property type="entry name" value="NF-KAPPA-B INHIBITOR-LIKE PROTEIN 1"/>
    <property type="match status" value="1"/>
</dbReference>
<dbReference type="SMART" id="SM00248">
    <property type="entry name" value="ANK"/>
    <property type="match status" value="3"/>
</dbReference>
<dbReference type="Proteomes" id="UP001633002">
    <property type="component" value="Unassembled WGS sequence"/>
</dbReference>
<dbReference type="PROSITE" id="PS50088">
    <property type="entry name" value="ANK_REPEAT"/>
    <property type="match status" value="2"/>
</dbReference>
<evidence type="ECO:0000256" key="2">
    <source>
        <dbReference type="ARBA" id="ARBA00014259"/>
    </source>
</evidence>
<feature type="region of interest" description="Disordered" evidence="10">
    <location>
        <begin position="47"/>
        <end position="97"/>
    </location>
</feature>
<feature type="region of interest" description="Disordered" evidence="10">
    <location>
        <begin position="22"/>
        <end position="41"/>
    </location>
</feature>
<dbReference type="GO" id="GO:0005634">
    <property type="term" value="C:nucleus"/>
    <property type="evidence" value="ECO:0007669"/>
    <property type="project" value="UniProtKB-SubCell"/>
</dbReference>
<keyword evidence="3" id="KW-0597">Phosphoprotein</keyword>
<accession>A0ABD3HP03</accession>
<feature type="compositionally biased region" description="Basic and acidic residues" evidence="10">
    <location>
        <begin position="71"/>
        <end position="97"/>
    </location>
</feature>
<comment type="caution">
    <text evidence="11">The sequence shown here is derived from an EMBL/GenBank/DDBJ whole genome shotgun (WGS) entry which is preliminary data.</text>
</comment>
<feature type="repeat" description="ANK" evidence="9">
    <location>
        <begin position="99"/>
        <end position="131"/>
    </location>
</feature>
<dbReference type="PANTHER" id="PTHR15263">
    <property type="entry name" value="I-KAPPA-B-LIKE PROTEIN IKBL"/>
    <property type="match status" value="1"/>
</dbReference>
<evidence type="ECO:0000256" key="7">
    <source>
        <dbReference type="ARBA" id="ARBA00030621"/>
    </source>
</evidence>
<gene>
    <name evidence="11" type="ORF">R1sor_005748</name>
</gene>
<keyword evidence="5 9" id="KW-0040">ANK repeat</keyword>
<evidence type="ECO:0000256" key="3">
    <source>
        <dbReference type="ARBA" id="ARBA00022553"/>
    </source>
</evidence>
<keyword evidence="4" id="KW-0677">Repeat</keyword>
<sequence length="420" mass="47209">MEKTSVEVNGSRIGGQEEEALQNLRAALSTPHGTSYEKRERVLSAWSSLQSVAHPADEGTKRPKRHRKRTRDKDGLKLTAEKISKREHGSGDGSKIKEEKHKLLHDAARMGQAGRVRELVESGIKITAKDSSGFTALHWASLYGHTEVVRVLLGLGAGDRKRINRQTETGNTALHLACTGHHAEVAALLQLYKPDEYRENSCGQTPVSLGLRELVKHLNRTVSLDAAQTRLESSRRSRLHEVSDWHLQRDPDSSVTPSEDRNEIRKRSLRGLWSSYEEYEAAWELFVKRFTNQSSIKRQQEPSGTSTQVAGSVGENDEKIRFHDVPWPVTGLELLTGSGKVDESRGRERLLVAEVGASGATLRSLVQQERLRWHPDKFIQVFRRCLSAEDRDEILAGVQTIIQLLNSLAAEDEDEFIRTR</sequence>
<comment type="subcellular location">
    <subcellularLocation>
        <location evidence="1">Nucleus</location>
    </subcellularLocation>
</comment>
<evidence type="ECO:0000313" key="11">
    <source>
        <dbReference type="EMBL" id="KAL3692097.1"/>
    </source>
</evidence>